<dbReference type="OrthoDB" id="690068at2759"/>
<dbReference type="CDD" id="cd11445">
    <property type="entry name" value="bHLH_AtPIF_like"/>
    <property type="match status" value="1"/>
</dbReference>
<protein>
    <recommendedName>
        <fullName evidence="8">BHLH domain-containing protein</fullName>
    </recommendedName>
</protein>
<feature type="compositionally biased region" description="Acidic residues" evidence="7">
    <location>
        <begin position="111"/>
        <end position="130"/>
    </location>
</feature>
<dbReference type="Gene3D" id="4.10.280.10">
    <property type="entry name" value="Helix-loop-helix DNA-binding domain"/>
    <property type="match status" value="1"/>
</dbReference>
<dbReference type="InterPro" id="IPR011598">
    <property type="entry name" value="bHLH_dom"/>
</dbReference>
<dbReference type="FunFam" id="4.10.280.10:FF:000004">
    <property type="entry name" value="Basic helix-loop-helix transcription factor"/>
    <property type="match status" value="1"/>
</dbReference>
<sequence length="527" mass="58325">MANNNVYHHNVNSACFSLTDPDPEPDDISVFLRHILLPSSSSSSNFMALKGNEMQYSHLMPKNQYGLGIPNGELSSMLNSSVGNIFSSSYGGYVPASATNVSSSSVGTMDNDPDEYEYECESEGGTEDFGAEASTQPPPSRNTSKRSRAAEVHNMSEKRRRSRINEKMKALQKLIPNSNKTDKASMLDEAIEYLKQLQLQVQMLTMRSGLSMYPLGLPRVLQQNHLSQQKVGLSEGNGFTNAKVAGNLQVNQDSSLNAILNPAEYCTETKFQVATMSNVKHSDNVFESESSINVHLDPFQLSRSNSKEICREDCLPLYGMNERTSKTASIGANVAFSVPFDTDAPNLKRNTLEACLLQYQLGNVNDTNRDCDQLLAPYLYSHVKLGNSFVLLRKNFGLPGFGKMNITASNDLNEETLDALNKQGHEVDAFGIGTHLVTCYAQAALGVVFKLVEINNQPRIKLSEDVSKVSFHAKSGALADIMTGENEPQPKEIRERCIEQLDQMRPHHMRRLNPTPYKVSVSAKLYD</sequence>
<dbReference type="SMART" id="SM00353">
    <property type="entry name" value="HLH"/>
    <property type="match status" value="1"/>
</dbReference>
<dbReference type="InterPro" id="IPR041619">
    <property type="entry name" value="NAPRTase_C"/>
</dbReference>
<comment type="caution">
    <text evidence="9">The sequence shown here is derived from an EMBL/GenBank/DDBJ whole genome shotgun (WGS) entry which is preliminary data.</text>
</comment>
<keyword evidence="6" id="KW-0539">Nucleus</keyword>
<dbReference type="GO" id="GO:0009435">
    <property type="term" value="P:NAD+ biosynthetic process"/>
    <property type="evidence" value="ECO:0007669"/>
    <property type="project" value="InterPro"/>
</dbReference>
<dbReference type="PANTHER" id="PTHR45855:SF6">
    <property type="entry name" value="TRANSCRIPTION FACTOR ALC"/>
    <property type="match status" value="1"/>
</dbReference>
<evidence type="ECO:0000256" key="4">
    <source>
        <dbReference type="ARBA" id="ARBA00023125"/>
    </source>
</evidence>
<dbReference type="InterPro" id="IPR013785">
    <property type="entry name" value="Aldolase_TIM"/>
</dbReference>
<dbReference type="PROSITE" id="PS50888">
    <property type="entry name" value="BHLH"/>
    <property type="match status" value="1"/>
</dbReference>
<dbReference type="SUPFAM" id="SSF51690">
    <property type="entry name" value="Nicotinate/Quinolinate PRTase C-terminal domain-like"/>
    <property type="match status" value="1"/>
</dbReference>
<organism evidence="9 10">
    <name type="scientific">Anisodus acutangulus</name>
    <dbReference type="NCBI Taxonomy" id="402998"/>
    <lineage>
        <taxon>Eukaryota</taxon>
        <taxon>Viridiplantae</taxon>
        <taxon>Streptophyta</taxon>
        <taxon>Embryophyta</taxon>
        <taxon>Tracheophyta</taxon>
        <taxon>Spermatophyta</taxon>
        <taxon>Magnoliopsida</taxon>
        <taxon>eudicotyledons</taxon>
        <taxon>Gunneridae</taxon>
        <taxon>Pentapetalae</taxon>
        <taxon>asterids</taxon>
        <taxon>lamiids</taxon>
        <taxon>Solanales</taxon>
        <taxon>Solanaceae</taxon>
        <taxon>Solanoideae</taxon>
        <taxon>Hyoscyameae</taxon>
        <taxon>Anisodus</taxon>
    </lineage>
</organism>
<dbReference type="GO" id="GO:0003677">
    <property type="term" value="F:DNA binding"/>
    <property type="evidence" value="ECO:0007669"/>
    <property type="project" value="UniProtKB-KW"/>
</dbReference>
<dbReference type="Pfam" id="PF00010">
    <property type="entry name" value="HLH"/>
    <property type="match status" value="1"/>
</dbReference>
<dbReference type="EMBL" id="JAJAGQ010000013">
    <property type="protein sequence ID" value="KAJ8546172.1"/>
    <property type="molecule type" value="Genomic_DNA"/>
</dbReference>
<evidence type="ECO:0000313" key="9">
    <source>
        <dbReference type="EMBL" id="KAJ8546172.1"/>
    </source>
</evidence>
<dbReference type="SUPFAM" id="SSF47459">
    <property type="entry name" value="HLH, helix-loop-helix DNA-binding domain"/>
    <property type="match status" value="1"/>
</dbReference>
<proteinExistence type="predicted"/>
<dbReference type="Gene3D" id="3.20.20.70">
    <property type="entry name" value="Aldolase class I"/>
    <property type="match status" value="1"/>
</dbReference>
<evidence type="ECO:0000256" key="5">
    <source>
        <dbReference type="ARBA" id="ARBA00023163"/>
    </source>
</evidence>
<dbReference type="InterPro" id="IPR031066">
    <property type="entry name" value="bHLH_ALC-like_plant"/>
</dbReference>
<dbReference type="InterPro" id="IPR036638">
    <property type="entry name" value="HLH_DNA-bd_sf"/>
</dbReference>
<evidence type="ECO:0000256" key="3">
    <source>
        <dbReference type="ARBA" id="ARBA00023015"/>
    </source>
</evidence>
<gene>
    <name evidence="9" type="ORF">K7X08_018755</name>
</gene>
<evidence type="ECO:0000256" key="2">
    <source>
        <dbReference type="ARBA" id="ARBA00004790"/>
    </source>
</evidence>
<dbReference type="Proteomes" id="UP001152561">
    <property type="component" value="Unassembled WGS sequence"/>
</dbReference>
<dbReference type="Pfam" id="PF17956">
    <property type="entry name" value="NAPRTase_C"/>
    <property type="match status" value="1"/>
</dbReference>
<keyword evidence="5" id="KW-0804">Transcription</keyword>
<dbReference type="InterPro" id="IPR036068">
    <property type="entry name" value="Nicotinate_pribotase-like_C"/>
</dbReference>
<dbReference type="PANTHER" id="PTHR45855">
    <property type="entry name" value="TRANSCRIPTION FACTOR PIF1-RELATED"/>
    <property type="match status" value="1"/>
</dbReference>
<keyword evidence="10" id="KW-1185">Reference proteome</keyword>
<name>A0A9Q1LZS3_9SOLA</name>
<feature type="compositionally biased region" description="Basic and acidic residues" evidence="7">
    <location>
        <begin position="148"/>
        <end position="162"/>
    </location>
</feature>
<accession>A0A9Q1LZS3</accession>
<comment type="subcellular location">
    <subcellularLocation>
        <location evidence="1">Nucleus</location>
    </subcellularLocation>
</comment>
<dbReference type="GO" id="GO:0005634">
    <property type="term" value="C:nucleus"/>
    <property type="evidence" value="ECO:0007669"/>
    <property type="project" value="UniProtKB-SubCell"/>
</dbReference>
<keyword evidence="4" id="KW-0238">DNA-binding</keyword>
<comment type="pathway">
    <text evidence="2">Cofactor biosynthesis; NAD(+) biosynthesis.</text>
</comment>
<evidence type="ECO:0000259" key="8">
    <source>
        <dbReference type="PROSITE" id="PS50888"/>
    </source>
</evidence>
<dbReference type="AlphaFoldDB" id="A0A9Q1LZS3"/>
<evidence type="ECO:0000256" key="7">
    <source>
        <dbReference type="SAM" id="MobiDB-lite"/>
    </source>
</evidence>
<dbReference type="Gene3D" id="3.20.140.10">
    <property type="entry name" value="nicotinate phosphoribosyltransferase"/>
    <property type="match status" value="2"/>
</dbReference>
<reference evidence="10" key="1">
    <citation type="journal article" date="2023" name="Proc. Natl. Acad. Sci. U.S.A.">
        <title>Genomic and structural basis for evolution of tropane alkaloid biosynthesis.</title>
        <authorList>
            <person name="Wanga Y.-J."/>
            <person name="Taina T."/>
            <person name="Yua J.-Y."/>
            <person name="Lia J."/>
            <person name="Xua B."/>
            <person name="Chenc J."/>
            <person name="D'Auriad J.C."/>
            <person name="Huanga J.-P."/>
            <person name="Huanga S.-X."/>
        </authorList>
    </citation>
    <scope>NUCLEOTIDE SEQUENCE [LARGE SCALE GENOMIC DNA]</scope>
    <source>
        <strain evidence="10">cv. KIB-2019</strain>
    </source>
</reference>
<evidence type="ECO:0000256" key="1">
    <source>
        <dbReference type="ARBA" id="ARBA00004123"/>
    </source>
</evidence>
<feature type="region of interest" description="Disordered" evidence="7">
    <location>
        <begin position="100"/>
        <end position="162"/>
    </location>
</feature>
<dbReference type="GO" id="GO:0046983">
    <property type="term" value="F:protein dimerization activity"/>
    <property type="evidence" value="ECO:0007669"/>
    <property type="project" value="InterPro"/>
</dbReference>
<evidence type="ECO:0000256" key="6">
    <source>
        <dbReference type="ARBA" id="ARBA00023242"/>
    </source>
</evidence>
<dbReference type="InterPro" id="IPR047265">
    <property type="entry name" value="PIF1-like_bHLH"/>
</dbReference>
<keyword evidence="3" id="KW-0805">Transcription regulation</keyword>
<feature type="domain" description="BHLH" evidence="8">
    <location>
        <begin position="148"/>
        <end position="197"/>
    </location>
</feature>
<evidence type="ECO:0000313" key="10">
    <source>
        <dbReference type="Proteomes" id="UP001152561"/>
    </source>
</evidence>